<dbReference type="eggNOG" id="ENOG50332BG">
    <property type="taxonomic scope" value="Bacteria"/>
</dbReference>
<organism evidence="2 3">
    <name type="scientific">Alkaliphilus metalliredigens (strain QYMF)</name>
    <dbReference type="NCBI Taxonomy" id="293826"/>
    <lineage>
        <taxon>Bacteria</taxon>
        <taxon>Bacillati</taxon>
        <taxon>Bacillota</taxon>
        <taxon>Clostridia</taxon>
        <taxon>Peptostreptococcales</taxon>
        <taxon>Natronincolaceae</taxon>
        <taxon>Alkaliphilus</taxon>
    </lineage>
</organism>
<dbReference type="InterPro" id="IPR046240">
    <property type="entry name" value="DUF6273"/>
</dbReference>
<dbReference type="KEGG" id="amt:Amet_1824"/>
<evidence type="ECO:0000313" key="3">
    <source>
        <dbReference type="Proteomes" id="UP000001572"/>
    </source>
</evidence>
<dbReference type="AlphaFoldDB" id="A6TP76"/>
<dbReference type="OrthoDB" id="7820733at2"/>
<dbReference type="PROSITE" id="PS51257">
    <property type="entry name" value="PROKAR_LIPOPROTEIN"/>
    <property type="match status" value="1"/>
</dbReference>
<protein>
    <recommendedName>
        <fullName evidence="1">DUF6273 domain-containing protein</fullName>
    </recommendedName>
</protein>
<dbReference type="RefSeq" id="WP_012063029.1">
    <property type="nucleotide sequence ID" value="NC_009633.1"/>
</dbReference>
<keyword evidence="3" id="KW-1185">Reference proteome</keyword>
<sequence>MKKNFIKGLVIVLFILLSLFLVGCEGTVGEISIEVGDYIQFGSYHDVPIIWRVVNIDKDDNLLLFSDKIISLKAFDAAGDYHRDEDRIKTGSNYWKDSNIRQWLNSDEEVGTISWRQNPPTEENMFMGYAPYESEKGFLADGNFSEAERNLINPVTHKSILHHLEIDKKDGGSENILPNSRIREIVENYDNSYYQVVEDKVFFYQ</sequence>
<reference evidence="3" key="1">
    <citation type="journal article" date="2016" name="Genome Announc.">
        <title>Complete genome sequence of Alkaliphilus metalliredigens strain QYMF, an alkaliphilic and metal-reducing bacterium isolated from borax-contaminated leachate ponds.</title>
        <authorList>
            <person name="Hwang C."/>
            <person name="Copeland A."/>
            <person name="Lucas S."/>
            <person name="Lapidus A."/>
            <person name="Barry K."/>
            <person name="Detter J.C."/>
            <person name="Glavina Del Rio T."/>
            <person name="Hammon N."/>
            <person name="Israni S."/>
            <person name="Dalin E."/>
            <person name="Tice H."/>
            <person name="Pitluck S."/>
            <person name="Chertkov O."/>
            <person name="Brettin T."/>
            <person name="Bruce D."/>
            <person name="Han C."/>
            <person name="Schmutz J."/>
            <person name="Larimer F."/>
            <person name="Land M.L."/>
            <person name="Hauser L."/>
            <person name="Kyrpides N."/>
            <person name="Mikhailova N."/>
            <person name="Ye Q."/>
            <person name="Zhou J."/>
            <person name="Richardson P."/>
            <person name="Fields M.W."/>
        </authorList>
    </citation>
    <scope>NUCLEOTIDE SEQUENCE [LARGE SCALE GENOMIC DNA]</scope>
    <source>
        <strain evidence="3">QYMF</strain>
    </source>
</reference>
<evidence type="ECO:0000313" key="2">
    <source>
        <dbReference type="EMBL" id="ABR47994.1"/>
    </source>
</evidence>
<evidence type="ECO:0000259" key="1">
    <source>
        <dbReference type="Pfam" id="PF19789"/>
    </source>
</evidence>
<accession>A6TP76</accession>
<proteinExistence type="predicted"/>
<name>A6TP76_ALKMQ</name>
<gene>
    <name evidence="2" type="ordered locus">Amet_1824</name>
</gene>
<dbReference type="EMBL" id="CP000724">
    <property type="protein sequence ID" value="ABR47994.1"/>
    <property type="molecule type" value="Genomic_DNA"/>
</dbReference>
<dbReference type="Proteomes" id="UP000001572">
    <property type="component" value="Chromosome"/>
</dbReference>
<dbReference type="STRING" id="293826.Amet_1824"/>
<dbReference type="HOGENOM" id="CLU_1335201_0_0_9"/>
<feature type="domain" description="DUF6273" evidence="1">
    <location>
        <begin position="60"/>
        <end position="159"/>
    </location>
</feature>
<dbReference type="Pfam" id="PF19789">
    <property type="entry name" value="DUF6273"/>
    <property type="match status" value="1"/>
</dbReference>